<gene>
    <name evidence="2" type="ORF">LSTR_LSTR002343</name>
</gene>
<evidence type="ECO:0000313" key="3">
    <source>
        <dbReference type="Proteomes" id="UP000291343"/>
    </source>
</evidence>
<dbReference type="InParanoid" id="A0A482X3H4"/>
<sequence length="74" mass="8653">MNLLRNFILERGASEEACEWVRVRQPKERGRVRDTHTRQQRMSVADTDDDAADDANCQLPAKRRPKTPLHNQRP</sequence>
<protein>
    <submittedName>
        <fullName evidence="2">Uncharacterized protein</fullName>
    </submittedName>
</protein>
<comment type="caution">
    <text evidence="2">The sequence shown here is derived from an EMBL/GenBank/DDBJ whole genome shotgun (WGS) entry which is preliminary data.</text>
</comment>
<accession>A0A482X3H4</accession>
<evidence type="ECO:0000313" key="2">
    <source>
        <dbReference type="EMBL" id="RZF39940.1"/>
    </source>
</evidence>
<proteinExistence type="predicted"/>
<evidence type="ECO:0000256" key="1">
    <source>
        <dbReference type="SAM" id="MobiDB-lite"/>
    </source>
</evidence>
<dbReference type="Proteomes" id="UP000291343">
    <property type="component" value="Unassembled WGS sequence"/>
</dbReference>
<dbReference type="AlphaFoldDB" id="A0A482X3H4"/>
<name>A0A482X3H4_LAOST</name>
<keyword evidence="3" id="KW-1185">Reference proteome</keyword>
<organism evidence="2 3">
    <name type="scientific">Laodelphax striatellus</name>
    <name type="common">Small brown planthopper</name>
    <name type="synonym">Delphax striatella</name>
    <dbReference type="NCBI Taxonomy" id="195883"/>
    <lineage>
        <taxon>Eukaryota</taxon>
        <taxon>Metazoa</taxon>
        <taxon>Ecdysozoa</taxon>
        <taxon>Arthropoda</taxon>
        <taxon>Hexapoda</taxon>
        <taxon>Insecta</taxon>
        <taxon>Pterygota</taxon>
        <taxon>Neoptera</taxon>
        <taxon>Paraneoptera</taxon>
        <taxon>Hemiptera</taxon>
        <taxon>Auchenorrhyncha</taxon>
        <taxon>Fulgoroidea</taxon>
        <taxon>Delphacidae</taxon>
        <taxon>Criomorphinae</taxon>
        <taxon>Laodelphax</taxon>
    </lineage>
</organism>
<feature type="compositionally biased region" description="Basic and acidic residues" evidence="1">
    <location>
        <begin position="27"/>
        <end position="37"/>
    </location>
</feature>
<dbReference type="EMBL" id="QKKF02019433">
    <property type="protein sequence ID" value="RZF39940.1"/>
    <property type="molecule type" value="Genomic_DNA"/>
</dbReference>
<reference evidence="2 3" key="1">
    <citation type="journal article" date="2017" name="Gigascience">
        <title>Genome sequence of the small brown planthopper, Laodelphax striatellus.</title>
        <authorList>
            <person name="Zhu J."/>
            <person name="Jiang F."/>
            <person name="Wang X."/>
            <person name="Yang P."/>
            <person name="Bao Y."/>
            <person name="Zhao W."/>
            <person name="Wang W."/>
            <person name="Lu H."/>
            <person name="Wang Q."/>
            <person name="Cui N."/>
            <person name="Li J."/>
            <person name="Chen X."/>
            <person name="Luo L."/>
            <person name="Yu J."/>
            <person name="Kang L."/>
            <person name="Cui F."/>
        </authorList>
    </citation>
    <scope>NUCLEOTIDE SEQUENCE [LARGE SCALE GENOMIC DNA]</scope>
    <source>
        <strain evidence="2">Lst14</strain>
    </source>
</reference>
<feature type="compositionally biased region" description="Basic residues" evidence="1">
    <location>
        <begin position="61"/>
        <end position="74"/>
    </location>
</feature>
<feature type="region of interest" description="Disordered" evidence="1">
    <location>
        <begin position="27"/>
        <end position="74"/>
    </location>
</feature>